<dbReference type="EMBL" id="LK039263">
    <property type="protein sequence ID" value="CDY69372.1"/>
    <property type="molecule type" value="Genomic_DNA"/>
</dbReference>
<name>A0A078JV54_BRANA</name>
<reference evidence="2" key="1">
    <citation type="journal article" date="2014" name="Science">
        <title>Plant genetics. Early allopolyploid evolution in the post-Neolithic Brassica napus oilseed genome.</title>
        <authorList>
            <person name="Chalhoub B."/>
            <person name="Denoeud F."/>
            <person name="Liu S."/>
            <person name="Parkin I.A."/>
            <person name="Tang H."/>
            <person name="Wang X."/>
            <person name="Chiquet J."/>
            <person name="Belcram H."/>
            <person name="Tong C."/>
            <person name="Samans B."/>
            <person name="Correa M."/>
            <person name="Da Silva C."/>
            <person name="Just J."/>
            <person name="Falentin C."/>
            <person name="Koh C.S."/>
            <person name="Le Clainche I."/>
            <person name="Bernard M."/>
            <person name="Bento P."/>
            <person name="Noel B."/>
            <person name="Labadie K."/>
            <person name="Alberti A."/>
            <person name="Charles M."/>
            <person name="Arnaud D."/>
            <person name="Guo H."/>
            <person name="Daviaud C."/>
            <person name="Alamery S."/>
            <person name="Jabbari K."/>
            <person name="Zhao M."/>
            <person name="Edger P.P."/>
            <person name="Chelaifa H."/>
            <person name="Tack D."/>
            <person name="Lassalle G."/>
            <person name="Mestiri I."/>
            <person name="Schnel N."/>
            <person name="Le Paslier M.C."/>
            <person name="Fan G."/>
            <person name="Renault V."/>
            <person name="Bayer P.E."/>
            <person name="Golicz A.A."/>
            <person name="Manoli S."/>
            <person name="Lee T.H."/>
            <person name="Thi V.H."/>
            <person name="Chalabi S."/>
            <person name="Hu Q."/>
            <person name="Fan C."/>
            <person name="Tollenaere R."/>
            <person name="Lu Y."/>
            <person name="Battail C."/>
            <person name="Shen J."/>
            <person name="Sidebottom C.H."/>
            <person name="Wang X."/>
            <person name="Canaguier A."/>
            <person name="Chauveau A."/>
            <person name="Berard A."/>
            <person name="Deniot G."/>
            <person name="Guan M."/>
            <person name="Liu Z."/>
            <person name="Sun F."/>
            <person name="Lim Y.P."/>
            <person name="Lyons E."/>
            <person name="Town C.D."/>
            <person name="Bancroft I."/>
            <person name="Wang X."/>
            <person name="Meng J."/>
            <person name="Ma J."/>
            <person name="Pires J.C."/>
            <person name="King G.J."/>
            <person name="Brunel D."/>
            <person name="Delourme R."/>
            <person name="Renard M."/>
            <person name="Aury J.M."/>
            <person name="Adams K.L."/>
            <person name="Batley J."/>
            <person name="Snowdon R.J."/>
            <person name="Tost J."/>
            <person name="Edwards D."/>
            <person name="Zhou Y."/>
            <person name="Hua W."/>
            <person name="Sharpe A.G."/>
            <person name="Paterson A.H."/>
            <person name="Guan C."/>
            <person name="Wincker P."/>
        </authorList>
    </citation>
    <scope>NUCLEOTIDE SEQUENCE [LARGE SCALE GENOMIC DNA]</scope>
</reference>
<reference evidence="2" key="2">
    <citation type="submission" date="2014-06" db="EMBL/GenBank/DDBJ databases">
        <authorList>
            <person name="Genoscope - CEA"/>
        </authorList>
    </citation>
    <scope>NUCLEOTIDE SEQUENCE</scope>
</reference>
<dbReference type="Gramene" id="CDY69372">
    <property type="protein sequence ID" value="CDY69372"/>
    <property type="gene ID" value="GSBRNA2T00087053001"/>
</dbReference>
<sequence>MRKILDLMLTIQGLGMEEAVRRALILAFMCMGEEAISRPMISKVLDALDDLVKWREKRRKEHSVWTMSRKSY</sequence>
<proteinExistence type="predicted"/>
<dbReference type="PaxDb" id="3708-A0A078JV54"/>
<reference evidence="1" key="3">
    <citation type="submission" date="2021-01" db="EMBL/GenBank/DDBJ databases">
        <authorList>
            <consortium name="Genoscope - CEA"/>
            <person name="William W."/>
        </authorList>
    </citation>
    <scope>NUCLEOTIDE SEQUENCE</scope>
</reference>
<dbReference type="AlphaFoldDB" id="A0A078JV54"/>
<accession>A0A078JV54</accession>
<gene>
    <name evidence="2" type="primary">BnaUnng03230D</name>
    <name evidence="1" type="ORF">DARMORV10_C09P03390.1</name>
    <name evidence="2" type="ORF">GSBRNA2T00087053001</name>
</gene>
<protein>
    <submittedName>
        <fullName evidence="1">(rape) hypothetical protein</fullName>
    </submittedName>
    <submittedName>
        <fullName evidence="2">BnaUnng03230D protein</fullName>
    </submittedName>
</protein>
<evidence type="ECO:0000313" key="1">
    <source>
        <dbReference type="EMBL" id="CAF1715567.1"/>
    </source>
</evidence>
<dbReference type="Proteomes" id="UP001295469">
    <property type="component" value="Chromosome C09"/>
</dbReference>
<organism evidence="2">
    <name type="scientific">Brassica napus</name>
    <name type="common">Rape</name>
    <dbReference type="NCBI Taxonomy" id="3708"/>
    <lineage>
        <taxon>Eukaryota</taxon>
        <taxon>Viridiplantae</taxon>
        <taxon>Streptophyta</taxon>
        <taxon>Embryophyta</taxon>
        <taxon>Tracheophyta</taxon>
        <taxon>Spermatophyta</taxon>
        <taxon>Magnoliopsida</taxon>
        <taxon>eudicotyledons</taxon>
        <taxon>Gunneridae</taxon>
        <taxon>Pentapetalae</taxon>
        <taxon>rosids</taxon>
        <taxon>malvids</taxon>
        <taxon>Brassicales</taxon>
        <taxon>Brassicaceae</taxon>
        <taxon>Brassiceae</taxon>
        <taxon>Brassica</taxon>
    </lineage>
</organism>
<evidence type="ECO:0000313" key="2">
    <source>
        <dbReference type="EMBL" id="CDY69372.1"/>
    </source>
</evidence>
<dbReference type="EMBL" id="HG994373">
    <property type="protein sequence ID" value="CAF1715567.1"/>
    <property type="molecule type" value="Genomic_DNA"/>
</dbReference>